<dbReference type="eggNOG" id="KOG4197">
    <property type="taxonomic scope" value="Eukaryota"/>
</dbReference>
<feature type="repeat" description="PPR" evidence="3">
    <location>
        <begin position="415"/>
        <end position="449"/>
    </location>
</feature>
<name>A0A059AK82_EUCGR</name>
<proteinExistence type="inferred from homology"/>
<sequence length="692" mass="77751">MSKNVLARIKPLRNPTASSSPKPHLKRFVNEAIRILRDPSSPQWQDSLGDHFAGAGILVSDVAHHVFDRVYDPGLALRFFHWASERRRRHGSLGESGYSSLLKLLAKCRLFPEIELVQGSMMGEDVKPTREAVNVLIRSYADCGMVHQALRSYDAMWEVCSCWPDVFACNCLLNALVNHGRTRDARRVYDEMLAREEAEGVGAVDNFSVCIMVRGLCSEGKVEEGEKMIQDRWGHGCIPNVVFYNTLIDGYVKIGNVDKAHALFKELTSKGFLPTLQTFGSMIRGFCNEGKFDLVDKLITEMEERGLGVSLYIYNTIIDGLYKHGREVEAVKMVENMVQSDCEPDIVTYNILIASLCKDWRLREAEGFLGKALRKGFSSNKLTCTPLILAYCRQGEYEKASNLLVDIAERGEKPDMVTYGAFIHGTVLHGDIDVALTVYRKMMEKGVFPDAGIYNVLLSGLCKKSRLEAAKLLLMEMLNHNIDPDQYVFVTIVDGYARHEKIAEAKDIFEFAIRKGLNLGVVGYNAMIKGYCRLGMMKDAMSYFHGMLKERLMPDEITYTTIIDGYGKQLDLDKAMSMFSQMIMRKCKPNVHKMVKDALMLYDKVTKKGSLPDPVLLASLLHGIFLEGQSQAWKGLIPCNLSKEVLKVASKYSSMLDNYLYEGRSSEASYVLQTLEANHGSCDLNVHEVGVT</sequence>
<evidence type="ECO:0000256" key="3">
    <source>
        <dbReference type="PROSITE-ProRule" id="PRU00708"/>
    </source>
</evidence>
<evidence type="ECO:0008006" key="5">
    <source>
        <dbReference type="Google" id="ProtNLM"/>
    </source>
</evidence>
<feature type="repeat" description="PPR" evidence="3">
    <location>
        <begin position="555"/>
        <end position="589"/>
    </location>
</feature>
<feature type="repeat" description="PPR" evidence="3">
    <location>
        <begin position="380"/>
        <end position="414"/>
    </location>
</feature>
<feature type="repeat" description="PPR" evidence="3">
    <location>
        <begin position="485"/>
        <end position="519"/>
    </location>
</feature>
<dbReference type="FunCoup" id="A0A059AK82">
    <property type="interactions" value="897"/>
</dbReference>
<dbReference type="Gene3D" id="1.25.40.10">
    <property type="entry name" value="Tetratricopeptide repeat domain"/>
    <property type="match status" value="4"/>
</dbReference>
<dbReference type="Gramene" id="KCW53815">
    <property type="protein sequence ID" value="KCW53815"/>
    <property type="gene ID" value="EUGRSUZ_J03057"/>
</dbReference>
<dbReference type="PANTHER" id="PTHR47932">
    <property type="entry name" value="ATPASE EXPRESSION PROTEIN 3"/>
    <property type="match status" value="1"/>
</dbReference>
<organism evidence="4">
    <name type="scientific">Eucalyptus grandis</name>
    <name type="common">Flooded gum</name>
    <dbReference type="NCBI Taxonomy" id="71139"/>
    <lineage>
        <taxon>Eukaryota</taxon>
        <taxon>Viridiplantae</taxon>
        <taxon>Streptophyta</taxon>
        <taxon>Embryophyta</taxon>
        <taxon>Tracheophyta</taxon>
        <taxon>Spermatophyta</taxon>
        <taxon>Magnoliopsida</taxon>
        <taxon>eudicotyledons</taxon>
        <taxon>Gunneridae</taxon>
        <taxon>Pentapetalae</taxon>
        <taxon>rosids</taxon>
        <taxon>malvids</taxon>
        <taxon>Myrtales</taxon>
        <taxon>Myrtaceae</taxon>
        <taxon>Myrtoideae</taxon>
        <taxon>Eucalypteae</taxon>
        <taxon>Eucalyptus</taxon>
    </lineage>
</organism>
<dbReference type="InParanoid" id="A0A059AK82"/>
<evidence type="ECO:0000313" key="4">
    <source>
        <dbReference type="EMBL" id="KCW53815.1"/>
    </source>
</evidence>
<accession>A0A059AK82</accession>
<feature type="repeat" description="PPR" evidence="3">
    <location>
        <begin position="310"/>
        <end position="344"/>
    </location>
</feature>
<dbReference type="Pfam" id="PF01535">
    <property type="entry name" value="PPR"/>
    <property type="match status" value="1"/>
</dbReference>
<feature type="repeat" description="PPR" evidence="3">
    <location>
        <begin position="520"/>
        <end position="554"/>
    </location>
</feature>
<feature type="repeat" description="PPR" evidence="3">
    <location>
        <begin position="450"/>
        <end position="484"/>
    </location>
</feature>
<dbReference type="OMA" id="MHAYCKQ"/>
<dbReference type="NCBIfam" id="TIGR00756">
    <property type="entry name" value="PPR"/>
    <property type="match status" value="11"/>
</dbReference>
<feature type="repeat" description="PPR" evidence="3">
    <location>
        <begin position="165"/>
        <end position="195"/>
    </location>
</feature>
<evidence type="ECO:0000256" key="2">
    <source>
        <dbReference type="ARBA" id="ARBA00022737"/>
    </source>
</evidence>
<reference evidence="4" key="1">
    <citation type="submission" date="2013-07" db="EMBL/GenBank/DDBJ databases">
        <title>The genome of Eucalyptus grandis.</title>
        <authorList>
            <person name="Schmutz J."/>
            <person name="Hayes R."/>
            <person name="Myburg A."/>
            <person name="Tuskan G."/>
            <person name="Grattapaglia D."/>
            <person name="Rokhsar D.S."/>
        </authorList>
    </citation>
    <scope>NUCLEOTIDE SEQUENCE</scope>
    <source>
        <tissue evidence="4">Leaf extractions</tissue>
    </source>
</reference>
<feature type="repeat" description="PPR" evidence="3">
    <location>
        <begin position="240"/>
        <end position="274"/>
    </location>
</feature>
<feature type="repeat" description="PPR" evidence="3">
    <location>
        <begin position="205"/>
        <end position="239"/>
    </location>
</feature>
<gene>
    <name evidence="4" type="ORF">EUGRSUZ_J03057</name>
</gene>
<dbReference type="InterPro" id="IPR002885">
    <property type="entry name" value="PPR_rpt"/>
</dbReference>
<dbReference type="InterPro" id="IPR011990">
    <property type="entry name" value="TPR-like_helical_dom_sf"/>
</dbReference>
<dbReference type="PANTHER" id="PTHR47932:SF62">
    <property type="entry name" value="EXPRESSED PROTEIN"/>
    <property type="match status" value="1"/>
</dbReference>
<feature type="repeat" description="PPR" evidence="3">
    <location>
        <begin position="345"/>
        <end position="379"/>
    </location>
</feature>
<feature type="repeat" description="PPR" evidence="3">
    <location>
        <begin position="275"/>
        <end position="309"/>
    </location>
</feature>
<evidence type="ECO:0000256" key="1">
    <source>
        <dbReference type="ARBA" id="ARBA00007626"/>
    </source>
</evidence>
<dbReference type="SUPFAM" id="SSF81901">
    <property type="entry name" value="HCP-like"/>
    <property type="match status" value="1"/>
</dbReference>
<dbReference type="EMBL" id="KK198762">
    <property type="protein sequence ID" value="KCW53815.1"/>
    <property type="molecule type" value="Genomic_DNA"/>
</dbReference>
<protein>
    <recommendedName>
        <fullName evidence="5">Pentacotripeptide-repeat region of PRORP domain-containing protein</fullName>
    </recommendedName>
</protein>
<keyword evidence="2" id="KW-0677">Repeat</keyword>
<dbReference type="AlphaFoldDB" id="A0A059AK82"/>
<dbReference type="PROSITE" id="PS51375">
    <property type="entry name" value="PPR"/>
    <property type="match status" value="12"/>
</dbReference>
<comment type="similarity">
    <text evidence="1">Belongs to the PPR family. P subfamily.</text>
</comment>
<dbReference type="Pfam" id="PF13041">
    <property type="entry name" value="PPR_2"/>
    <property type="match status" value="6"/>
</dbReference>